<dbReference type="RefSeq" id="WP_016542871.1">
    <property type="nucleotide sequence ID" value="NZ_ASQH01000021.1"/>
</dbReference>
<feature type="chain" id="PRO_5032815084" evidence="1">
    <location>
        <begin position="24"/>
        <end position="65"/>
    </location>
</feature>
<proteinExistence type="predicted"/>
<dbReference type="PROSITE" id="PS51257">
    <property type="entry name" value="PROKAR_LIPOPROTEIN"/>
    <property type="match status" value="1"/>
</dbReference>
<accession>A0A829HB50</accession>
<keyword evidence="1" id="KW-0732">Signal</keyword>
<keyword evidence="3" id="KW-1185">Reference proteome</keyword>
<reference evidence="2 3" key="1">
    <citation type="submission" date="2013-06" db="EMBL/GenBank/DDBJ databases">
        <title>The Genome Sequence of Acinetobacter gyllenbergii CIP 110306.</title>
        <authorList>
            <consortium name="The Broad Institute Genome Sequencing Platform"/>
            <consortium name="The Broad Institute Genome Sequencing Center for Infectious Disease"/>
            <person name="Cerqueira G."/>
            <person name="Feldgarden M."/>
            <person name="Courvalin P."/>
            <person name="Perichon B."/>
            <person name="Grillot-Courvalin C."/>
            <person name="Clermont D."/>
            <person name="Rocha E."/>
            <person name="Yoon E.-J."/>
            <person name="Nemec A."/>
            <person name="Young S.K."/>
            <person name="Zeng Q."/>
            <person name="Gargeya S."/>
            <person name="Fitzgerald M."/>
            <person name="Abouelleil A."/>
            <person name="Alvarado L."/>
            <person name="Berlin A.M."/>
            <person name="Chapman S.B."/>
            <person name="Dewar J."/>
            <person name="Goldberg J."/>
            <person name="Griggs A."/>
            <person name="Gujja S."/>
            <person name="Hansen M."/>
            <person name="Howarth C."/>
            <person name="Imamovic A."/>
            <person name="Larimer J."/>
            <person name="McCowan C."/>
            <person name="Murphy C."/>
            <person name="Pearson M."/>
            <person name="Priest M."/>
            <person name="Roberts A."/>
            <person name="Saif S."/>
            <person name="Shea T."/>
            <person name="Sykes S."/>
            <person name="Wortman J."/>
            <person name="Nusbaum C."/>
            <person name="Birren B."/>
        </authorList>
    </citation>
    <scope>NUCLEOTIDE SEQUENCE [LARGE SCALE GENOMIC DNA]</scope>
    <source>
        <strain evidence="2 3">CIP 110306</strain>
    </source>
</reference>
<organism evidence="2 3">
    <name type="scientific">Acinetobacter gyllenbergii CIP 110306 = MTCC 11365</name>
    <dbReference type="NCBI Taxonomy" id="1217657"/>
    <lineage>
        <taxon>Bacteria</taxon>
        <taxon>Pseudomonadati</taxon>
        <taxon>Pseudomonadota</taxon>
        <taxon>Gammaproteobacteria</taxon>
        <taxon>Moraxellales</taxon>
        <taxon>Moraxellaceae</taxon>
        <taxon>Acinetobacter</taxon>
    </lineage>
</organism>
<feature type="signal peptide" evidence="1">
    <location>
        <begin position="1"/>
        <end position="23"/>
    </location>
</feature>
<evidence type="ECO:0000313" key="2">
    <source>
        <dbReference type="EMBL" id="EPF71634.1"/>
    </source>
</evidence>
<gene>
    <name evidence="2" type="ORF">F957_03820</name>
</gene>
<sequence>MVNIFKFLQLFGLSLLFCACVNSAPYENAYEFKLAEIGNVDAQYNVAMNFLNGDEGYPKCWVVGS</sequence>
<name>A0A829HB50_9GAMM</name>
<evidence type="ECO:0000313" key="3">
    <source>
        <dbReference type="Proteomes" id="UP000014523"/>
    </source>
</evidence>
<dbReference type="AlphaFoldDB" id="A0A829HB50"/>
<protein>
    <submittedName>
        <fullName evidence="2">Uncharacterized protein</fullName>
    </submittedName>
</protein>
<dbReference type="EMBL" id="ATGG01000051">
    <property type="protein sequence ID" value="EPF71634.1"/>
    <property type="molecule type" value="Genomic_DNA"/>
</dbReference>
<comment type="caution">
    <text evidence="2">The sequence shown here is derived from an EMBL/GenBank/DDBJ whole genome shotgun (WGS) entry which is preliminary data.</text>
</comment>
<evidence type="ECO:0000256" key="1">
    <source>
        <dbReference type="SAM" id="SignalP"/>
    </source>
</evidence>
<dbReference type="Proteomes" id="UP000014523">
    <property type="component" value="Unassembled WGS sequence"/>
</dbReference>